<dbReference type="PANTHER" id="PTHR30137:SF16">
    <property type="entry name" value="BLL0895 PROTEIN"/>
    <property type="match status" value="1"/>
</dbReference>
<evidence type="ECO:0000313" key="7">
    <source>
        <dbReference type="Proteomes" id="UP001299970"/>
    </source>
</evidence>
<organism evidence="6 7">
    <name type="scientific">Pseudonocardia alaniniphila</name>
    <dbReference type="NCBI Taxonomy" id="75291"/>
    <lineage>
        <taxon>Bacteria</taxon>
        <taxon>Bacillati</taxon>
        <taxon>Actinomycetota</taxon>
        <taxon>Actinomycetes</taxon>
        <taxon>Pseudonocardiales</taxon>
        <taxon>Pseudonocardiaceae</taxon>
        <taxon>Pseudonocardia</taxon>
    </lineage>
</organism>
<dbReference type="Pfam" id="PF00296">
    <property type="entry name" value="Bac_luciferase"/>
    <property type="match status" value="1"/>
</dbReference>
<evidence type="ECO:0000256" key="3">
    <source>
        <dbReference type="ARBA" id="ARBA00023002"/>
    </source>
</evidence>
<dbReference type="RefSeq" id="WP_241039703.1">
    <property type="nucleotide sequence ID" value="NZ_BAAAJF010000040.1"/>
</dbReference>
<protein>
    <submittedName>
        <fullName evidence="6">LLM class flavin-dependent oxidoreductase</fullName>
    </submittedName>
</protein>
<dbReference type="Gene3D" id="3.20.20.30">
    <property type="entry name" value="Luciferase-like domain"/>
    <property type="match status" value="1"/>
</dbReference>
<accession>A0ABS9TKJ5</accession>
<gene>
    <name evidence="6" type="ORF">MMF94_25510</name>
</gene>
<dbReference type="InterPro" id="IPR036661">
    <property type="entry name" value="Luciferase-like_sf"/>
</dbReference>
<dbReference type="SUPFAM" id="SSF51679">
    <property type="entry name" value="Bacterial luciferase-like"/>
    <property type="match status" value="1"/>
</dbReference>
<evidence type="ECO:0000256" key="1">
    <source>
        <dbReference type="ARBA" id="ARBA00010426"/>
    </source>
</evidence>
<comment type="similarity">
    <text evidence="1">Belongs to the bacterial luciferase oxidoreductase family.</text>
</comment>
<name>A0ABS9TKJ5_9PSEU</name>
<feature type="domain" description="Luciferase-like" evidence="5">
    <location>
        <begin position="5"/>
        <end position="309"/>
    </location>
</feature>
<evidence type="ECO:0000313" key="6">
    <source>
        <dbReference type="EMBL" id="MCH6169066.1"/>
    </source>
</evidence>
<evidence type="ECO:0000259" key="5">
    <source>
        <dbReference type="Pfam" id="PF00296"/>
    </source>
</evidence>
<dbReference type="Proteomes" id="UP001299970">
    <property type="component" value="Unassembled WGS sequence"/>
</dbReference>
<evidence type="ECO:0000256" key="2">
    <source>
        <dbReference type="ARBA" id="ARBA00022630"/>
    </source>
</evidence>
<reference evidence="6 7" key="1">
    <citation type="submission" date="2022-03" db="EMBL/GenBank/DDBJ databases">
        <title>Pseudonocardia alaer sp. nov., a novel actinomycete isolated from reed forest soil.</title>
        <authorList>
            <person name="Wang L."/>
        </authorList>
    </citation>
    <scope>NUCLEOTIDE SEQUENCE [LARGE SCALE GENOMIC DNA]</scope>
    <source>
        <strain evidence="6 7">Y-16303</strain>
    </source>
</reference>
<comment type="caution">
    <text evidence="6">The sequence shown here is derived from an EMBL/GenBank/DDBJ whole genome shotgun (WGS) entry which is preliminary data.</text>
</comment>
<proteinExistence type="inferred from homology"/>
<dbReference type="EMBL" id="JAKXMK010000023">
    <property type="protein sequence ID" value="MCH6169066.1"/>
    <property type="molecule type" value="Genomic_DNA"/>
</dbReference>
<keyword evidence="4" id="KW-0503">Monooxygenase</keyword>
<keyword evidence="7" id="KW-1185">Reference proteome</keyword>
<dbReference type="InterPro" id="IPR011251">
    <property type="entry name" value="Luciferase-like_dom"/>
</dbReference>
<dbReference type="PANTHER" id="PTHR30137">
    <property type="entry name" value="LUCIFERASE-LIKE MONOOXYGENASE"/>
    <property type="match status" value="1"/>
</dbReference>
<dbReference type="InterPro" id="IPR050766">
    <property type="entry name" value="Bact_Lucif_Oxidored"/>
</dbReference>
<keyword evidence="2" id="KW-0285">Flavoprotein</keyword>
<evidence type="ECO:0000256" key="4">
    <source>
        <dbReference type="ARBA" id="ARBA00023033"/>
    </source>
</evidence>
<sequence>MTRLRFGIFLAPFHAAGENPTSALQRDLRLVEHLDYLGYDEAWIGEHHSAGTEIIGSPEIFIAAAAERTGHIKLGTGVTSLSYHNPLWVAERMVLLDHLTRGRTMLGVGPGSLPTDSSMIGLNPTETRELLEENLDIVMRLLRGDEPVNATTRTHTLVDAQLQLRPYSDPLFDVAVAAVASPTGPRLAGRHGIGLLSIGATLTKEGFDALAHHWNVMEERAATFGTQVDRSKWRLVGIMHVAETREQAYKDVEHGIEQWFEYFQKVAAFPQMAVQGNRVREMIDFVNEAGIGAIGTPDDAAAQVQKLVDQSGGFGAMLMLAHEWANPEATRRSYELIAQHVMPRFQGQAQPTLDARRRAGEVREGLSEQQTMAVAHMTEKYQKELADRG</sequence>
<keyword evidence="3" id="KW-0560">Oxidoreductase</keyword>